<evidence type="ECO:0000313" key="1">
    <source>
        <dbReference type="EMBL" id="WVO21458.1"/>
    </source>
</evidence>
<reference evidence="1 2" key="1">
    <citation type="submission" date="2024-01" db="EMBL/GenBank/DDBJ databases">
        <title>Comparative genomics of Cryptococcus and Kwoniella reveals pathogenesis evolution and contrasting modes of karyotype evolution via chromosome fusion or intercentromeric recombination.</title>
        <authorList>
            <person name="Coelho M.A."/>
            <person name="David-Palma M."/>
            <person name="Shea T."/>
            <person name="Bowers K."/>
            <person name="McGinley-Smith S."/>
            <person name="Mohammad A.W."/>
            <person name="Gnirke A."/>
            <person name="Yurkov A.M."/>
            <person name="Nowrousian M."/>
            <person name="Sun S."/>
            <person name="Cuomo C.A."/>
            <person name="Heitman J."/>
        </authorList>
    </citation>
    <scope>NUCLEOTIDE SEQUENCE [LARGE SCALE GENOMIC DNA]</scope>
    <source>
        <strain evidence="1 2">7685027</strain>
    </source>
</reference>
<keyword evidence="2" id="KW-1185">Reference proteome</keyword>
<name>A0ABZ2ASG6_9TREE</name>
<protein>
    <recommendedName>
        <fullName evidence="3">Secreted protein</fullName>
    </recommendedName>
</protein>
<proteinExistence type="predicted"/>
<dbReference type="RefSeq" id="XP_064720697.1">
    <property type="nucleotide sequence ID" value="XM_064864625.1"/>
</dbReference>
<gene>
    <name evidence="1" type="ORF">IAS62_002767</name>
</gene>
<dbReference type="GeneID" id="89989540"/>
<sequence length="73" mass="8239">MHLKYGSICRTAACLLSVRRLVYVPRQTDASLPLLLYSDTRQTDAKSESQKSKGNLLINFGEKVWSPAVRTVR</sequence>
<dbReference type="EMBL" id="CP143809">
    <property type="protein sequence ID" value="WVO21458.1"/>
    <property type="molecule type" value="Genomic_DNA"/>
</dbReference>
<dbReference type="Proteomes" id="UP001432216">
    <property type="component" value="Chromosome 4"/>
</dbReference>
<evidence type="ECO:0000313" key="2">
    <source>
        <dbReference type="Proteomes" id="UP001432216"/>
    </source>
</evidence>
<accession>A0ABZ2ASG6</accession>
<organism evidence="1 2">
    <name type="scientific">Cryptococcus decagattii</name>
    <dbReference type="NCBI Taxonomy" id="1859122"/>
    <lineage>
        <taxon>Eukaryota</taxon>
        <taxon>Fungi</taxon>
        <taxon>Dikarya</taxon>
        <taxon>Basidiomycota</taxon>
        <taxon>Agaricomycotina</taxon>
        <taxon>Tremellomycetes</taxon>
        <taxon>Tremellales</taxon>
        <taxon>Cryptococcaceae</taxon>
        <taxon>Cryptococcus</taxon>
        <taxon>Cryptococcus gattii species complex</taxon>
    </lineage>
</organism>
<evidence type="ECO:0008006" key="3">
    <source>
        <dbReference type="Google" id="ProtNLM"/>
    </source>
</evidence>